<gene>
    <name evidence="1" type="ORF">SAMN04489740_4139</name>
</gene>
<accession>A0A1H5PD88</accession>
<dbReference type="RefSeq" id="WP_170835540.1">
    <property type="nucleotide sequence ID" value="NZ_FNTV01000002.1"/>
</dbReference>
<organism evidence="1 2">
    <name type="scientific">Arthrobacter alpinus</name>
    <dbReference type="NCBI Taxonomy" id="656366"/>
    <lineage>
        <taxon>Bacteria</taxon>
        <taxon>Bacillati</taxon>
        <taxon>Actinomycetota</taxon>
        <taxon>Actinomycetes</taxon>
        <taxon>Micrococcales</taxon>
        <taxon>Micrococcaceae</taxon>
        <taxon>Arthrobacter</taxon>
    </lineage>
</organism>
<evidence type="ECO:0000313" key="1">
    <source>
        <dbReference type="EMBL" id="SEF11756.1"/>
    </source>
</evidence>
<reference evidence="1 2" key="1">
    <citation type="submission" date="2016-10" db="EMBL/GenBank/DDBJ databases">
        <authorList>
            <person name="de Groot N.N."/>
        </authorList>
    </citation>
    <scope>NUCLEOTIDE SEQUENCE [LARGE SCALE GENOMIC DNA]</scope>
    <source>
        <strain evidence="1 2">DSM 22274</strain>
    </source>
</reference>
<evidence type="ECO:0000313" key="2">
    <source>
        <dbReference type="Proteomes" id="UP000182725"/>
    </source>
</evidence>
<dbReference type="AlphaFoldDB" id="A0A1H5PD88"/>
<proteinExistence type="predicted"/>
<dbReference type="EMBL" id="FNTV01000002">
    <property type="protein sequence ID" value="SEF11756.1"/>
    <property type="molecule type" value="Genomic_DNA"/>
</dbReference>
<name>A0A1H5PD88_9MICC</name>
<sequence length="53" mass="5971">MLEDYFARMTAKAAGSIIDAMPAEDLLARPRAKIIDPTMVAQEQAELHYNYTQ</sequence>
<dbReference type="Proteomes" id="UP000182725">
    <property type="component" value="Unassembled WGS sequence"/>
</dbReference>
<protein>
    <submittedName>
        <fullName evidence="1">Uncharacterized protein</fullName>
    </submittedName>
</protein>